<proteinExistence type="predicted"/>
<organism evidence="1 2">
    <name type="scientific">Aquimarina algicola</name>
    <dbReference type="NCBI Taxonomy" id="2589995"/>
    <lineage>
        <taxon>Bacteria</taxon>
        <taxon>Pseudomonadati</taxon>
        <taxon>Bacteroidota</taxon>
        <taxon>Flavobacteriia</taxon>
        <taxon>Flavobacteriales</taxon>
        <taxon>Flavobacteriaceae</taxon>
        <taxon>Aquimarina</taxon>
    </lineage>
</organism>
<reference evidence="1 2" key="1">
    <citation type="submission" date="2019-06" db="EMBL/GenBank/DDBJ databases">
        <authorList>
            <person name="Meng X."/>
        </authorList>
    </citation>
    <scope>NUCLEOTIDE SEQUENCE [LARGE SCALE GENOMIC DNA]</scope>
    <source>
        <strain evidence="1 2">M625</strain>
    </source>
</reference>
<evidence type="ECO:0008006" key="3">
    <source>
        <dbReference type="Google" id="ProtNLM"/>
    </source>
</evidence>
<dbReference type="Proteomes" id="UP000315540">
    <property type="component" value="Unassembled WGS sequence"/>
</dbReference>
<keyword evidence="2" id="KW-1185">Reference proteome</keyword>
<comment type="caution">
    <text evidence="1">The sequence shown here is derived from an EMBL/GenBank/DDBJ whole genome shotgun (WGS) entry which is preliminary data.</text>
</comment>
<evidence type="ECO:0000313" key="2">
    <source>
        <dbReference type="Proteomes" id="UP000315540"/>
    </source>
</evidence>
<name>A0A504JCJ3_9FLAO</name>
<gene>
    <name evidence="1" type="ORF">FHK87_19005</name>
</gene>
<accession>A0A504JCJ3</accession>
<dbReference type="EMBL" id="VFWZ01000006">
    <property type="protein sequence ID" value="TPN84051.1"/>
    <property type="molecule type" value="Genomic_DNA"/>
</dbReference>
<protein>
    <recommendedName>
        <fullName evidence="3">Lipocalin-like domain-containing protein</fullName>
    </recommendedName>
</protein>
<dbReference type="AlphaFoldDB" id="A0A504JCJ3"/>
<evidence type="ECO:0000313" key="1">
    <source>
        <dbReference type="EMBL" id="TPN84051.1"/>
    </source>
</evidence>
<dbReference type="PROSITE" id="PS51257">
    <property type="entry name" value="PROKAR_LIPOPROTEIN"/>
    <property type="match status" value="1"/>
</dbReference>
<sequence length="143" mass="16289">MKVRNIIIIALLITSTGCKISKQISQHKISWLNGTWQGTGYQIDLENDNEWSILLEIDTNNQLYTIAYPSLNCSGKWKLIKSSKDQATFEELIELNTVDCTQNGKVILSKVDDDHVIFSYFYTNTKFGNTKKASAFSTLEKQK</sequence>